<evidence type="ECO:0000256" key="1">
    <source>
        <dbReference type="ARBA" id="ARBA00004613"/>
    </source>
</evidence>
<keyword evidence="2" id="KW-0964">Secreted</keyword>
<keyword evidence="3" id="KW-0732">Signal</keyword>
<feature type="domain" description="SRCR" evidence="8">
    <location>
        <begin position="4"/>
        <end position="104"/>
    </location>
</feature>
<feature type="disulfide bond" evidence="7">
    <location>
        <begin position="176"/>
        <end position="240"/>
    </location>
</feature>
<dbReference type="GO" id="GO:0005615">
    <property type="term" value="C:extracellular space"/>
    <property type="evidence" value="ECO:0007669"/>
    <property type="project" value="TreeGrafter"/>
</dbReference>
<feature type="disulfide bond" evidence="7">
    <location>
        <begin position="29"/>
        <end position="93"/>
    </location>
</feature>
<feature type="disulfide bond" evidence="7">
    <location>
        <begin position="189"/>
        <end position="250"/>
    </location>
</feature>
<evidence type="ECO:0000313" key="10">
    <source>
        <dbReference type="Proteomes" id="UP000727407"/>
    </source>
</evidence>
<organism evidence="9 10">
    <name type="scientific">Clarias magur</name>
    <name type="common">Asian catfish</name>
    <name type="synonym">Macropteronotus magur</name>
    <dbReference type="NCBI Taxonomy" id="1594786"/>
    <lineage>
        <taxon>Eukaryota</taxon>
        <taxon>Metazoa</taxon>
        <taxon>Chordata</taxon>
        <taxon>Craniata</taxon>
        <taxon>Vertebrata</taxon>
        <taxon>Euteleostomi</taxon>
        <taxon>Actinopterygii</taxon>
        <taxon>Neopterygii</taxon>
        <taxon>Teleostei</taxon>
        <taxon>Ostariophysi</taxon>
        <taxon>Siluriformes</taxon>
        <taxon>Clariidae</taxon>
        <taxon>Clarias</taxon>
    </lineage>
</organism>
<dbReference type="PROSITE" id="PS50287">
    <property type="entry name" value="SRCR_2"/>
    <property type="match status" value="2"/>
</dbReference>
<evidence type="ECO:0000256" key="2">
    <source>
        <dbReference type="ARBA" id="ARBA00022525"/>
    </source>
</evidence>
<feature type="non-terminal residue" evidence="9">
    <location>
        <position position="1"/>
    </location>
</feature>
<keyword evidence="5 7" id="KW-1015">Disulfide bond</keyword>
<comment type="subcellular location">
    <subcellularLocation>
        <location evidence="1">Secreted</location>
    </subcellularLocation>
</comment>
<reference evidence="9" key="1">
    <citation type="submission" date="2020-07" db="EMBL/GenBank/DDBJ databases">
        <title>Clarias magur genome sequencing, assembly and annotation.</title>
        <authorList>
            <person name="Kushwaha B."/>
            <person name="Kumar R."/>
            <person name="Das P."/>
            <person name="Joshi C.G."/>
            <person name="Kumar D."/>
            <person name="Nagpure N.S."/>
            <person name="Pandey M."/>
            <person name="Agarwal S."/>
            <person name="Srivastava S."/>
            <person name="Singh M."/>
            <person name="Sahoo L."/>
            <person name="Jayasankar P."/>
            <person name="Meher P.K."/>
            <person name="Koringa P.G."/>
            <person name="Iquebal M.A."/>
            <person name="Das S.P."/>
            <person name="Bit A."/>
            <person name="Patnaik S."/>
            <person name="Patel N."/>
            <person name="Shah T.M."/>
            <person name="Hinsu A."/>
            <person name="Jena J.K."/>
        </authorList>
    </citation>
    <scope>NUCLEOTIDE SEQUENCE</scope>
    <source>
        <strain evidence="9">CIFAMagur01</strain>
        <tissue evidence="9">Testis</tissue>
    </source>
</reference>
<feature type="disulfide bond" evidence="7">
    <location>
        <begin position="42"/>
        <end position="103"/>
    </location>
</feature>
<sequence length="293" mass="31241">GANIRLVGGSHSCSGKVEVYYNYLWGTVCDDGWDMNAAQVVCTQLGCGIAVRAHENAAFGQGSGPIWLDDVQCSGSESSITQCTHRGFGNHNCRHGEDAGVTCSVTQETVFWSPVTESATVLPNSPGIDVTVNKQLEGNTMDTGNRYGANIRLVGGSHSCSGRVEVYYNYLWGTVCDDGWDMNAAQVVCTQLGCGDAVRAHENAAFGQGSGPIWLDDVQCSGSEWTITQCTHRGFGNHNCRHGEDAGVTCSVTQETVFWSPVTESATVLPNSPGIDVTVNEQLEGNTMETGNR</sequence>
<feature type="domain" description="SRCR" evidence="8">
    <location>
        <begin position="151"/>
        <end position="251"/>
    </location>
</feature>
<dbReference type="PROSITE" id="PS00420">
    <property type="entry name" value="SRCR_1"/>
    <property type="match status" value="2"/>
</dbReference>
<feature type="disulfide bond" evidence="7">
    <location>
        <begin position="220"/>
        <end position="230"/>
    </location>
</feature>
<feature type="non-terminal residue" evidence="9">
    <location>
        <position position="293"/>
    </location>
</feature>
<dbReference type="InterPro" id="IPR036772">
    <property type="entry name" value="SRCR-like_dom_sf"/>
</dbReference>
<dbReference type="InterPro" id="IPR001190">
    <property type="entry name" value="SRCR"/>
</dbReference>
<evidence type="ECO:0000256" key="3">
    <source>
        <dbReference type="ARBA" id="ARBA00022729"/>
    </source>
</evidence>
<evidence type="ECO:0000256" key="7">
    <source>
        <dbReference type="PROSITE-ProRule" id="PRU00196"/>
    </source>
</evidence>
<name>A0A8J4WQW9_CLAMG</name>
<keyword evidence="10" id="KW-1185">Reference proteome</keyword>
<dbReference type="EMBL" id="QNUK01000870">
    <property type="protein sequence ID" value="KAF5889066.1"/>
    <property type="molecule type" value="Genomic_DNA"/>
</dbReference>
<dbReference type="GO" id="GO:0004252">
    <property type="term" value="F:serine-type endopeptidase activity"/>
    <property type="evidence" value="ECO:0007669"/>
    <property type="project" value="TreeGrafter"/>
</dbReference>
<evidence type="ECO:0000259" key="8">
    <source>
        <dbReference type="PROSITE" id="PS50287"/>
    </source>
</evidence>
<dbReference type="AlphaFoldDB" id="A0A8J4WQW9"/>
<dbReference type="GO" id="GO:0005886">
    <property type="term" value="C:plasma membrane"/>
    <property type="evidence" value="ECO:0007669"/>
    <property type="project" value="TreeGrafter"/>
</dbReference>
<feature type="disulfide bond" evidence="7">
    <location>
        <begin position="73"/>
        <end position="83"/>
    </location>
</feature>
<proteinExistence type="predicted"/>
<dbReference type="PRINTS" id="PR00258">
    <property type="entry name" value="SPERACTRCPTR"/>
</dbReference>
<evidence type="ECO:0000256" key="5">
    <source>
        <dbReference type="ARBA" id="ARBA00023157"/>
    </source>
</evidence>
<keyword evidence="6" id="KW-0325">Glycoprotein</keyword>
<dbReference type="PANTHER" id="PTHR48071">
    <property type="entry name" value="SRCR DOMAIN-CONTAINING PROTEIN"/>
    <property type="match status" value="1"/>
</dbReference>
<dbReference type="Proteomes" id="UP000727407">
    <property type="component" value="Unassembled WGS sequence"/>
</dbReference>
<dbReference type="Pfam" id="PF00530">
    <property type="entry name" value="SRCR"/>
    <property type="match status" value="2"/>
</dbReference>
<gene>
    <name evidence="9" type="ORF">DAT39_021232</name>
</gene>
<dbReference type="GO" id="GO:0031638">
    <property type="term" value="P:zymogen activation"/>
    <property type="evidence" value="ECO:0007669"/>
    <property type="project" value="TreeGrafter"/>
</dbReference>
<dbReference type="SUPFAM" id="SSF56487">
    <property type="entry name" value="SRCR-like"/>
    <property type="match status" value="2"/>
</dbReference>
<evidence type="ECO:0000256" key="6">
    <source>
        <dbReference type="ARBA" id="ARBA00023180"/>
    </source>
</evidence>
<protein>
    <submittedName>
        <fullName evidence="9">Deleted in malignant brain tumors 1 protein-like</fullName>
    </submittedName>
</protein>
<dbReference type="OrthoDB" id="536948at2759"/>
<dbReference type="Gene3D" id="3.10.250.10">
    <property type="entry name" value="SRCR-like domain"/>
    <property type="match status" value="2"/>
</dbReference>
<dbReference type="FunFam" id="3.10.250.10:FF:000006">
    <property type="entry name" value="neurotrypsin isoform X2"/>
    <property type="match status" value="2"/>
</dbReference>
<evidence type="ECO:0000313" key="9">
    <source>
        <dbReference type="EMBL" id="KAF5889066.1"/>
    </source>
</evidence>
<dbReference type="PANTHER" id="PTHR48071:SF15">
    <property type="entry name" value="SRCR DOMAIN-CONTAINING PROTEIN"/>
    <property type="match status" value="1"/>
</dbReference>
<comment type="caution">
    <text evidence="9">The sequence shown here is derived from an EMBL/GenBank/DDBJ whole genome shotgun (WGS) entry which is preliminary data.</text>
</comment>
<accession>A0A8J4WQW9</accession>
<dbReference type="SMART" id="SM00202">
    <property type="entry name" value="SR"/>
    <property type="match status" value="2"/>
</dbReference>
<evidence type="ECO:0000256" key="4">
    <source>
        <dbReference type="ARBA" id="ARBA00022737"/>
    </source>
</evidence>
<keyword evidence="4" id="KW-0677">Repeat</keyword>